<keyword evidence="1" id="KW-1133">Transmembrane helix</keyword>
<feature type="transmembrane region" description="Helical" evidence="1">
    <location>
        <begin position="17"/>
        <end position="36"/>
    </location>
</feature>
<dbReference type="AlphaFoldDB" id="A0A9P7EWW1"/>
<feature type="domain" description="DUF6533" evidence="2">
    <location>
        <begin position="19"/>
        <end position="62"/>
    </location>
</feature>
<keyword evidence="1" id="KW-0812">Transmembrane</keyword>
<organism evidence="3 4">
    <name type="scientific">Suillus discolor</name>
    <dbReference type="NCBI Taxonomy" id="1912936"/>
    <lineage>
        <taxon>Eukaryota</taxon>
        <taxon>Fungi</taxon>
        <taxon>Dikarya</taxon>
        <taxon>Basidiomycota</taxon>
        <taxon>Agaricomycotina</taxon>
        <taxon>Agaricomycetes</taxon>
        <taxon>Agaricomycetidae</taxon>
        <taxon>Boletales</taxon>
        <taxon>Suillineae</taxon>
        <taxon>Suillaceae</taxon>
        <taxon>Suillus</taxon>
    </lineage>
</organism>
<name>A0A9P7EWW1_9AGAM</name>
<feature type="transmembrane region" description="Helical" evidence="1">
    <location>
        <begin position="104"/>
        <end position="125"/>
    </location>
</feature>
<keyword evidence="4" id="KW-1185">Reference proteome</keyword>
<proteinExistence type="predicted"/>
<feature type="transmembrane region" description="Helical" evidence="1">
    <location>
        <begin position="177"/>
        <end position="196"/>
    </location>
</feature>
<evidence type="ECO:0000313" key="4">
    <source>
        <dbReference type="Proteomes" id="UP000823399"/>
    </source>
</evidence>
<feature type="transmembrane region" description="Helical" evidence="1">
    <location>
        <begin position="217"/>
        <end position="242"/>
    </location>
</feature>
<evidence type="ECO:0000259" key="2">
    <source>
        <dbReference type="Pfam" id="PF20151"/>
    </source>
</evidence>
<accession>A0A9P7EWW1</accession>
<dbReference type="InterPro" id="IPR045340">
    <property type="entry name" value="DUF6533"/>
</dbReference>
<reference evidence="3" key="1">
    <citation type="journal article" date="2020" name="New Phytol.">
        <title>Comparative genomics reveals dynamic genome evolution in host specialist ectomycorrhizal fungi.</title>
        <authorList>
            <person name="Lofgren L.A."/>
            <person name="Nguyen N.H."/>
            <person name="Vilgalys R."/>
            <person name="Ruytinx J."/>
            <person name="Liao H.L."/>
            <person name="Branco S."/>
            <person name="Kuo A."/>
            <person name="LaButti K."/>
            <person name="Lipzen A."/>
            <person name="Andreopoulos W."/>
            <person name="Pangilinan J."/>
            <person name="Riley R."/>
            <person name="Hundley H."/>
            <person name="Na H."/>
            <person name="Barry K."/>
            <person name="Grigoriev I.V."/>
            <person name="Stajich J.E."/>
            <person name="Kennedy P.G."/>
        </authorList>
    </citation>
    <scope>NUCLEOTIDE SEQUENCE</scope>
    <source>
        <strain evidence="3">FC423</strain>
    </source>
</reference>
<dbReference type="Proteomes" id="UP000823399">
    <property type="component" value="Unassembled WGS sequence"/>
</dbReference>
<comment type="caution">
    <text evidence="3">The sequence shown here is derived from an EMBL/GenBank/DDBJ whole genome shotgun (WGS) entry which is preliminary data.</text>
</comment>
<evidence type="ECO:0000313" key="3">
    <source>
        <dbReference type="EMBL" id="KAG2095873.1"/>
    </source>
</evidence>
<keyword evidence="1" id="KW-0472">Membrane</keyword>
<dbReference type="OrthoDB" id="3350812at2759"/>
<dbReference type="GeneID" id="64706526"/>
<dbReference type="Pfam" id="PF20151">
    <property type="entry name" value="DUF6533"/>
    <property type="match status" value="1"/>
</dbReference>
<feature type="transmembrane region" description="Helical" evidence="1">
    <location>
        <begin position="132"/>
        <end position="152"/>
    </location>
</feature>
<feature type="transmembrane region" description="Helical" evidence="1">
    <location>
        <begin position="48"/>
        <end position="72"/>
    </location>
</feature>
<protein>
    <recommendedName>
        <fullName evidence="2">DUF6533 domain-containing protein</fullName>
    </recommendedName>
</protein>
<evidence type="ECO:0000256" key="1">
    <source>
        <dbReference type="SAM" id="Phobius"/>
    </source>
</evidence>
<dbReference type="RefSeq" id="XP_041287999.1">
    <property type="nucleotide sequence ID" value="XM_041444267.1"/>
</dbReference>
<sequence length="309" mass="34266">MSSILFSEIADLQISKFANIGAFAILIFDFCITFQDEVKWTWTRPWDIIRVIFTISRYLPFIGSGLTAYAALRVSGPPAPSLAENSKSSFSASLSLDLTTRSSVIHIISIVAAEGLLVVRTWAFWRKSKRVLIGLVTYSVVTVIAAISINVLPNHQLISAAVSTIPGQDFYSSRNAALVYAVLALFECVLLALTAYKKFSDYRKIESSIIDTVYGGSIFYMLCIIAITVTNVIIDAVFPIGYTNMFDTLQLVIHSVLASRIMFHLRSSHHVCEVHASSMLMMSEAIQNEQLSQIQTNDSERRSNGRSEV</sequence>
<dbReference type="EMBL" id="JABBWM010000072">
    <property type="protein sequence ID" value="KAG2095873.1"/>
    <property type="molecule type" value="Genomic_DNA"/>
</dbReference>
<gene>
    <name evidence="3" type="ORF">F5147DRAFT_840064</name>
</gene>